<evidence type="ECO:0000256" key="1">
    <source>
        <dbReference type="ARBA" id="ARBA00001946"/>
    </source>
</evidence>
<dbReference type="HOGENOM" id="CLU_015345_0_2_9"/>
<proteinExistence type="inferred from homology"/>
<evidence type="ECO:0000256" key="2">
    <source>
        <dbReference type="ARBA" id="ARBA00007837"/>
    </source>
</evidence>
<evidence type="ECO:0000256" key="6">
    <source>
        <dbReference type="ARBA" id="ARBA00022723"/>
    </source>
</evidence>
<evidence type="ECO:0000256" key="7">
    <source>
        <dbReference type="ARBA" id="ARBA00022741"/>
    </source>
</evidence>
<dbReference type="InterPro" id="IPR013815">
    <property type="entry name" value="ATP_grasp_subdomain_1"/>
</dbReference>
<dbReference type="PROSITE" id="PS00370">
    <property type="entry name" value="PEP_ENZYMES_PHOS_SITE"/>
    <property type="match status" value="1"/>
</dbReference>
<dbReference type="PIRSF" id="PIRSF000853">
    <property type="entry name" value="PPDK"/>
    <property type="match status" value="1"/>
</dbReference>
<feature type="binding site" evidence="13">
    <location>
        <position position="763"/>
    </location>
    <ligand>
        <name>substrate</name>
    </ligand>
</feature>
<comment type="catalytic activity">
    <reaction evidence="11">
        <text>pyruvate + phosphate + ATP = phosphoenolpyruvate + AMP + diphosphate + H(+)</text>
        <dbReference type="Rhea" id="RHEA:10756"/>
        <dbReference type="ChEBI" id="CHEBI:15361"/>
        <dbReference type="ChEBI" id="CHEBI:15378"/>
        <dbReference type="ChEBI" id="CHEBI:30616"/>
        <dbReference type="ChEBI" id="CHEBI:33019"/>
        <dbReference type="ChEBI" id="CHEBI:43474"/>
        <dbReference type="ChEBI" id="CHEBI:58702"/>
        <dbReference type="ChEBI" id="CHEBI:456215"/>
        <dbReference type="EC" id="2.7.9.1"/>
    </reaction>
</comment>
<dbReference type="GO" id="GO:0005524">
    <property type="term" value="F:ATP binding"/>
    <property type="evidence" value="ECO:0007669"/>
    <property type="project" value="UniProtKB-UniRule"/>
</dbReference>
<feature type="active site" description="Proton donor" evidence="12">
    <location>
        <position position="827"/>
    </location>
</feature>
<feature type="binding site" evidence="14">
    <location>
        <position position="741"/>
    </location>
    <ligand>
        <name>Mg(2+)</name>
        <dbReference type="ChEBI" id="CHEBI:18420"/>
    </ligand>
</feature>
<feature type="binding site" evidence="13">
    <location>
        <position position="557"/>
    </location>
    <ligand>
        <name>substrate</name>
    </ligand>
</feature>
<dbReference type="NCBIfam" id="NF004531">
    <property type="entry name" value="PRK05878.1"/>
    <property type="match status" value="1"/>
</dbReference>
<evidence type="ECO:0000313" key="18">
    <source>
        <dbReference type="EMBL" id="EFM82600.1"/>
    </source>
</evidence>
<dbReference type="InterPro" id="IPR023151">
    <property type="entry name" value="PEP_util_CS"/>
</dbReference>
<evidence type="ECO:0000256" key="13">
    <source>
        <dbReference type="PIRSR" id="PIRSR000853-2"/>
    </source>
</evidence>
<keyword evidence="6 14" id="KW-0479">Metal-binding</keyword>
<feature type="binding site" evidence="13">
    <location>
        <position position="741"/>
    </location>
    <ligand>
        <name>substrate</name>
    </ligand>
</feature>
<evidence type="ECO:0000256" key="3">
    <source>
        <dbReference type="ARBA" id="ARBA00011994"/>
    </source>
</evidence>
<dbReference type="GO" id="GO:0016301">
    <property type="term" value="F:kinase activity"/>
    <property type="evidence" value="ECO:0007669"/>
    <property type="project" value="UniProtKB-UniRule"/>
</dbReference>
<dbReference type="PROSITE" id="PS00742">
    <property type="entry name" value="PEP_ENZYMES_2"/>
    <property type="match status" value="1"/>
</dbReference>
<name>A0A125W5C1_ENTFL</name>
<dbReference type="Proteomes" id="UP000004846">
    <property type="component" value="Unassembled WGS sequence"/>
</dbReference>
<feature type="binding site" evidence="13">
    <location>
        <position position="765"/>
    </location>
    <ligand>
        <name>substrate</name>
    </ligand>
</feature>
<dbReference type="Gene3D" id="3.30.470.20">
    <property type="entry name" value="ATP-grasp fold, B domain"/>
    <property type="match status" value="1"/>
</dbReference>
<comment type="cofactor">
    <cofactor evidence="1 11 14">
        <name>Mg(2+)</name>
        <dbReference type="ChEBI" id="CHEBI:18420"/>
    </cofactor>
</comment>
<comment type="similarity">
    <text evidence="2 11">Belongs to the PEP-utilizing enzyme family.</text>
</comment>
<dbReference type="InterPro" id="IPR010121">
    <property type="entry name" value="Pyruvate_phosphate_dikinase"/>
</dbReference>
<evidence type="ECO:0000259" key="15">
    <source>
        <dbReference type="Pfam" id="PF00391"/>
    </source>
</evidence>
<keyword evidence="18" id="KW-0670">Pyruvate</keyword>
<accession>A0A125W5C1</accession>
<evidence type="ECO:0000256" key="4">
    <source>
        <dbReference type="ARBA" id="ARBA00020138"/>
    </source>
</evidence>
<keyword evidence="7" id="KW-0547">Nucleotide-binding</keyword>
<reference evidence="18 19" key="1">
    <citation type="submission" date="2010-07" db="EMBL/GenBank/DDBJ databases">
        <authorList>
            <person name="Sid Ahmed O."/>
        </authorList>
    </citation>
    <scope>NUCLEOTIDE SEQUENCE [LARGE SCALE GENOMIC DNA]</scope>
    <source>
        <strain evidence="18 19">TX4248</strain>
    </source>
</reference>
<feature type="domain" description="Pyruvate phosphate dikinase AMP/ATP-binding" evidence="16">
    <location>
        <begin position="17"/>
        <end position="289"/>
    </location>
</feature>
<protein>
    <recommendedName>
        <fullName evidence="4 11">Pyruvate, phosphate dikinase</fullName>
        <ecNumber evidence="3 11">2.7.9.1</ecNumber>
    </recommendedName>
</protein>
<evidence type="ECO:0000259" key="16">
    <source>
        <dbReference type="Pfam" id="PF01326"/>
    </source>
</evidence>
<dbReference type="Pfam" id="PF01326">
    <property type="entry name" value="PPDK_N"/>
    <property type="match status" value="2"/>
</dbReference>
<dbReference type="EC" id="2.7.9.1" evidence="3 11"/>
<dbReference type="Gene3D" id="3.30.1490.20">
    <property type="entry name" value="ATP-grasp fold, A domain"/>
    <property type="match status" value="1"/>
</dbReference>
<dbReference type="EMBL" id="AEBR01000059">
    <property type="protein sequence ID" value="EFM82600.1"/>
    <property type="molecule type" value="Genomic_DNA"/>
</dbReference>
<dbReference type="Gene3D" id="1.20.80.30">
    <property type="match status" value="1"/>
</dbReference>
<dbReference type="InterPro" id="IPR036637">
    <property type="entry name" value="Phosphohistidine_dom_sf"/>
</dbReference>
<dbReference type="InterPro" id="IPR008279">
    <property type="entry name" value="PEP-util_enz_mobile_dom"/>
</dbReference>
<feature type="domain" description="PEP-utilising enzyme C-terminal" evidence="17">
    <location>
        <begin position="515"/>
        <end position="866"/>
    </location>
</feature>
<feature type="binding site" evidence="13">
    <location>
        <position position="762"/>
    </location>
    <ligand>
        <name>substrate</name>
    </ligand>
</feature>
<dbReference type="Gene3D" id="3.50.30.10">
    <property type="entry name" value="Phosphohistidine domain"/>
    <property type="match status" value="1"/>
</dbReference>
<feature type="binding site" evidence="13">
    <location>
        <position position="764"/>
    </location>
    <ligand>
        <name>substrate</name>
    </ligand>
</feature>
<dbReference type="NCBIfam" id="TIGR01828">
    <property type="entry name" value="pyru_phos_dikin"/>
    <property type="match status" value="1"/>
</dbReference>
<evidence type="ECO:0000313" key="19">
    <source>
        <dbReference type="Proteomes" id="UP000004846"/>
    </source>
</evidence>
<dbReference type="Gene3D" id="3.20.20.60">
    <property type="entry name" value="Phosphoenolpyruvate-binding domains"/>
    <property type="match status" value="1"/>
</dbReference>
<evidence type="ECO:0000256" key="8">
    <source>
        <dbReference type="ARBA" id="ARBA00022777"/>
    </source>
</evidence>
<gene>
    <name evidence="18" type="primary">ppdK</name>
    <name evidence="18" type="ORF">HMPREF9498_01779</name>
</gene>
<dbReference type="Gene3D" id="1.10.189.10">
    <property type="entry name" value="Pyruvate Phosphate Dikinase, domain 2"/>
    <property type="match status" value="1"/>
</dbReference>
<sequence length="881" mass="99216">MKKFIYSFNETHNEGKETLGGKGANLAEMTRLGLPIPQGFTITTRCCMDYLADATFFEEHLQSEILKAVKNLETETGKSFTADNEILLVSVRSGAAFSMPGMMDTILNLGLNDQRVKKFATLTSPGFAFDCYRRLIQMFGDVVYHIPKELFDQQKERLEQELNKKIIAFQEADHFALIVRYQEVFEQHQVVFPQDPVAQLFEAIKAVFDSWNNQRAVVYRNLHHIAHDLGTAVNIQEMVFGNRGLDSGTGVVFTRNPVTGENQLFGEFLLNAQGEDVVAGIRTPEPIRRLRLTMPKVYQDFRHYAELLEYHYRDMQDIEFTIENEKLYILQTRNGKRTAAATVKIALDLAKENRITKQEALLRVTPDTIDQLIHPVFDQEKRQHMERLAMGLPASPGAASGQIVFTAEKAKELTNLGKKVILVRQETSPEDIEGMVVSEAIVTSRGGMTSHAAVVARGMGTCCVTGCESLTVNEEAKQLHCGPQVILEGTIISVDGSTGEIYLGEIPTISADNNDDLQELLSWADAYADLTVRANAETTQDLETAIRFGAAGIGLARTEHMFFGEERVLEMRRLILAESEKEATYALEQLLHFQQEDFYQMLKVVQDKPMVVRLLDPPMHEFLPHEKNDIQLLAKQLQRFPVTIAKQIERLQETNPMLGHRGCRLGVTQPQIYKMQVTALFTSAIRLVKEGITVYPEVMIPLIAEKEELLYLKRILKETIDGLFEEHKMTPFPYEIGTMIELPRACLIADQLAEEADFFSFGTNDLTQMTYGFSRDDIGKFINTYREKKIITQDPFQSLDQTGVGQLIQLAVEKARRTKPNMSIGVCGEVGGDPQSITFFQTLGLNYISCSPYRVPIAKLAAAQAKILTEPAVTEEQMVLL</sequence>
<keyword evidence="5 18" id="KW-0808">Transferase</keyword>
<evidence type="ECO:0000256" key="5">
    <source>
        <dbReference type="ARBA" id="ARBA00022679"/>
    </source>
</evidence>
<feature type="binding site" evidence="13">
    <location>
        <position position="613"/>
    </location>
    <ligand>
        <name>substrate</name>
    </ligand>
</feature>
<dbReference type="InterPro" id="IPR018274">
    <property type="entry name" value="PEP_util_AS"/>
</dbReference>
<keyword evidence="10 14" id="KW-0460">Magnesium</keyword>
<evidence type="ECO:0000256" key="11">
    <source>
        <dbReference type="PIRNR" id="PIRNR000853"/>
    </source>
</evidence>
<evidence type="ECO:0000259" key="17">
    <source>
        <dbReference type="Pfam" id="PF02896"/>
    </source>
</evidence>
<evidence type="ECO:0000256" key="14">
    <source>
        <dbReference type="PIRSR" id="PIRSR000853-3"/>
    </source>
</evidence>
<feature type="domain" description="Pyruvate phosphate dikinase AMP/ATP-binding" evidence="16">
    <location>
        <begin position="300"/>
        <end position="352"/>
    </location>
</feature>
<dbReference type="SUPFAM" id="SSF52009">
    <property type="entry name" value="Phosphohistidine domain"/>
    <property type="match status" value="1"/>
</dbReference>
<dbReference type="RefSeq" id="WP_002364650.1">
    <property type="nucleotide sequence ID" value="NZ_GL454458.1"/>
</dbReference>
<dbReference type="PANTHER" id="PTHR22931:SF9">
    <property type="entry name" value="PYRUVATE, PHOSPHATE DIKINASE 1, CHLOROPLASTIC"/>
    <property type="match status" value="1"/>
</dbReference>
<dbReference type="InterPro" id="IPR040442">
    <property type="entry name" value="Pyrv_kinase-like_dom_sf"/>
</dbReference>
<evidence type="ECO:0000256" key="9">
    <source>
        <dbReference type="ARBA" id="ARBA00022840"/>
    </source>
</evidence>
<keyword evidence="8 18" id="KW-0418">Kinase</keyword>
<dbReference type="InterPro" id="IPR002192">
    <property type="entry name" value="PPDK_AMP/ATP-bd"/>
</dbReference>
<dbReference type="SUPFAM" id="SSF56059">
    <property type="entry name" value="Glutathione synthetase ATP-binding domain-like"/>
    <property type="match status" value="1"/>
</dbReference>
<dbReference type="GO" id="GO:0046872">
    <property type="term" value="F:metal ion binding"/>
    <property type="evidence" value="ECO:0007669"/>
    <property type="project" value="UniProtKB-UniRule"/>
</dbReference>
<feature type="active site" description="Tele-phosphohistidine intermediate" evidence="12">
    <location>
        <position position="451"/>
    </location>
</feature>
<dbReference type="Pfam" id="PF02896">
    <property type="entry name" value="PEP-utilizers_C"/>
    <property type="match status" value="1"/>
</dbReference>
<dbReference type="GO" id="GO:0050242">
    <property type="term" value="F:pyruvate, phosphate dikinase activity"/>
    <property type="evidence" value="ECO:0007669"/>
    <property type="project" value="UniProtKB-UniRule"/>
</dbReference>
<evidence type="ECO:0000256" key="10">
    <source>
        <dbReference type="ARBA" id="ARBA00022842"/>
    </source>
</evidence>
<comment type="caution">
    <text evidence="18">The sequence shown here is derived from an EMBL/GenBank/DDBJ whole genome shotgun (WGS) entry which is preliminary data.</text>
</comment>
<dbReference type="InterPro" id="IPR015813">
    <property type="entry name" value="Pyrv/PenolPyrv_kinase-like_dom"/>
</dbReference>
<evidence type="ECO:0000256" key="12">
    <source>
        <dbReference type="PIRSR" id="PIRSR000853-1"/>
    </source>
</evidence>
<dbReference type="InterPro" id="IPR000121">
    <property type="entry name" value="PEP_util_C"/>
</dbReference>
<keyword evidence="9" id="KW-0067">ATP-binding</keyword>
<organism evidence="18 19">
    <name type="scientific">Enterococcus faecalis TX4248</name>
    <dbReference type="NCBI Taxonomy" id="749495"/>
    <lineage>
        <taxon>Bacteria</taxon>
        <taxon>Bacillati</taxon>
        <taxon>Bacillota</taxon>
        <taxon>Bacilli</taxon>
        <taxon>Lactobacillales</taxon>
        <taxon>Enterococcaceae</taxon>
        <taxon>Enterococcus</taxon>
    </lineage>
</organism>
<feature type="domain" description="PEP-utilising enzyme mobile" evidence="15">
    <location>
        <begin position="418"/>
        <end position="499"/>
    </location>
</feature>
<dbReference type="SUPFAM" id="SSF51621">
    <property type="entry name" value="Phosphoenolpyruvate/pyruvate domain"/>
    <property type="match status" value="1"/>
</dbReference>
<dbReference type="Pfam" id="PF00391">
    <property type="entry name" value="PEP-utilizers"/>
    <property type="match status" value="1"/>
</dbReference>
<feature type="binding site" evidence="14">
    <location>
        <position position="765"/>
    </location>
    <ligand>
        <name>Mg(2+)</name>
        <dbReference type="ChEBI" id="CHEBI:18420"/>
    </ligand>
</feature>
<dbReference type="PANTHER" id="PTHR22931">
    <property type="entry name" value="PHOSPHOENOLPYRUVATE DIKINASE-RELATED"/>
    <property type="match status" value="1"/>
</dbReference>
<dbReference type="AlphaFoldDB" id="A0A125W5C1"/>